<dbReference type="EMBL" id="SDMQ01000004">
    <property type="protein sequence ID" value="TBT85944.1"/>
    <property type="molecule type" value="Genomic_DNA"/>
</dbReference>
<evidence type="ECO:0000313" key="4">
    <source>
        <dbReference type="Proteomes" id="UP000292373"/>
    </source>
</evidence>
<dbReference type="Proteomes" id="UP000292373">
    <property type="component" value="Unassembled WGS sequence"/>
</dbReference>
<sequence>MRSLHRPRNLSGVPCVLVGKEVRPHAPLRPVHHPHPAQATARPRLLHRPARGRPLDLGGVPPARAAAVARSLGRVGSVDAVSTTPQGPGRELHLRVGTAQRERALEVIRNAAADERITFDELEGRVPRALGAVTRADLVSVLEDLAPAAEVDAIVGLDAPIGEGPGFTWDDPLVLEGKGWRQLTVSGDWVTPPFIEVHSSIGGVLLDFTLATAPAKVIDLVLVVNDWGTTTIVVPEGWGVDTQATQAEASYIETRGVRTRPQHGKPRIIVRGRTSGQVKVKLSDERDALKAQRFVEKGRPGMPELPRA</sequence>
<evidence type="ECO:0000259" key="2">
    <source>
        <dbReference type="Pfam" id="PF08044"/>
    </source>
</evidence>
<keyword evidence="4" id="KW-1185">Reference proteome</keyword>
<organism evidence="3 4">
    <name type="scientific">Propioniciclava sinopodophylli</name>
    <dbReference type="NCBI Taxonomy" id="1837344"/>
    <lineage>
        <taxon>Bacteria</taxon>
        <taxon>Bacillati</taxon>
        <taxon>Actinomycetota</taxon>
        <taxon>Actinomycetes</taxon>
        <taxon>Propionibacteriales</taxon>
        <taxon>Propionibacteriaceae</taxon>
        <taxon>Propioniciclava</taxon>
    </lineage>
</organism>
<name>A0A4Q9KER6_9ACTN</name>
<feature type="domain" description="DUF1707" evidence="2">
    <location>
        <begin position="94"/>
        <end position="145"/>
    </location>
</feature>
<dbReference type="InterPro" id="IPR012551">
    <property type="entry name" value="DUF1707_SHOCT-like"/>
</dbReference>
<feature type="region of interest" description="Disordered" evidence="1">
    <location>
        <begin position="26"/>
        <end position="61"/>
    </location>
</feature>
<evidence type="ECO:0000256" key="1">
    <source>
        <dbReference type="SAM" id="MobiDB-lite"/>
    </source>
</evidence>
<reference evidence="3 4" key="1">
    <citation type="submission" date="2019-01" db="EMBL/GenBank/DDBJ databases">
        <title>Lactibacter flavus gen. nov., sp. nov., a novel bacterium of the family Propionibacteriaceae isolated from raw milk and dairy products.</title>
        <authorList>
            <person name="Huptas C."/>
            <person name="Wenning M."/>
            <person name="Breitenwieser F."/>
            <person name="Doll E."/>
            <person name="Von Neubeck M."/>
            <person name="Busse H.-J."/>
            <person name="Scherer S."/>
        </authorList>
    </citation>
    <scope>NUCLEOTIDE SEQUENCE [LARGE SCALE GENOMIC DNA]</scope>
    <source>
        <strain evidence="3 4">KCTC 33808</strain>
    </source>
</reference>
<protein>
    <submittedName>
        <fullName evidence="3">DUF1707 domain-containing protein</fullName>
    </submittedName>
</protein>
<dbReference type="PANTHER" id="PTHR40763">
    <property type="entry name" value="MEMBRANE PROTEIN-RELATED"/>
    <property type="match status" value="1"/>
</dbReference>
<accession>A0A4Q9KER6</accession>
<proteinExistence type="predicted"/>
<dbReference type="Pfam" id="PF08044">
    <property type="entry name" value="DUF1707"/>
    <property type="match status" value="1"/>
</dbReference>
<comment type="caution">
    <text evidence="3">The sequence shown here is derived from an EMBL/GenBank/DDBJ whole genome shotgun (WGS) entry which is preliminary data.</text>
</comment>
<evidence type="ECO:0000313" key="3">
    <source>
        <dbReference type="EMBL" id="TBT85944.1"/>
    </source>
</evidence>
<dbReference type="OrthoDB" id="4772576at2"/>
<dbReference type="AlphaFoldDB" id="A0A4Q9KER6"/>
<dbReference type="PANTHER" id="PTHR40763:SF5">
    <property type="entry name" value="MEMBRANE PROTEIN"/>
    <property type="match status" value="1"/>
</dbReference>
<gene>
    <name evidence="3" type="ORF">ET989_05710</name>
</gene>